<name>A0A1X2LVI3_9MYCO</name>
<dbReference type="SUPFAM" id="SSF55729">
    <property type="entry name" value="Acyl-CoA N-acyltransferases (Nat)"/>
    <property type="match status" value="1"/>
</dbReference>
<organism evidence="2 3">
    <name type="scientific">Mycobacterium decipiens</name>
    <dbReference type="NCBI Taxonomy" id="1430326"/>
    <lineage>
        <taxon>Bacteria</taxon>
        <taxon>Bacillati</taxon>
        <taxon>Actinomycetota</taxon>
        <taxon>Actinomycetes</taxon>
        <taxon>Mycobacteriales</taxon>
        <taxon>Mycobacteriaceae</taxon>
        <taxon>Mycobacterium</taxon>
    </lineage>
</organism>
<dbReference type="PROSITE" id="PS51186">
    <property type="entry name" value="GNAT"/>
    <property type="match status" value="1"/>
</dbReference>
<reference evidence="2 3" key="1">
    <citation type="submission" date="2017-04" db="EMBL/GenBank/DDBJ databases">
        <title>The new phylogeny of genus Mycobacterium.</title>
        <authorList>
            <person name="Tortoli E."/>
            <person name="Trovato A."/>
            <person name="Cirillo D.M."/>
        </authorList>
    </citation>
    <scope>NUCLEOTIDE SEQUENCE [LARGE SCALE GENOMIC DNA]</scope>
    <source>
        <strain evidence="2 3">TBL 1200985</strain>
    </source>
</reference>
<gene>
    <name evidence="2" type="ORF">B8W66_10990</name>
</gene>
<dbReference type="InterPro" id="IPR000182">
    <property type="entry name" value="GNAT_dom"/>
</dbReference>
<accession>A0A1X2LVI3</accession>
<evidence type="ECO:0000259" key="1">
    <source>
        <dbReference type="PROSITE" id="PS51186"/>
    </source>
</evidence>
<dbReference type="Gene3D" id="3.40.630.30">
    <property type="match status" value="1"/>
</dbReference>
<dbReference type="STRING" id="1430326.B8W66_10990"/>
<dbReference type="AlphaFoldDB" id="A0A1X2LVI3"/>
<evidence type="ECO:0000313" key="2">
    <source>
        <dbReference type="EMBL" id="OSC40975.1"/>
    </source>
</evidence>
<dbReference type="EMBL" id="NCXP01000010">
    <property type="protein sequence ID" value="OSC40975.1"/>
    <property type="molecule type" value="Genomic_DNA"/>
</dbReference>
<proteinExistence type="predicted"/>
<sequence>MPRSLVGVLRLADTELNSWLRVWPLPTVGSVRRGFGLWCAAQHAVYKLLSRFAFVERMHVVSLDRRNARMSRDVNGRLSHGLATREDLERMREDPGLSIDKVKLAQYDAGNRCLLSFLDGKLAGYTWVDATGQPELLPGLVVRVPEEYLYLYAGLTLPDFRGMGLQAYRHYAVLEYERWCRRDGLLAIVRHTNWSSRRAVHKCGYRQIGSIFLVGTPSRFIAVLSRSLRQLGLERVAN</sequence>
<keyword evidence="3" id="KW-1185">Reference proteome</keyword>
<evidence type="ECO:0000313" key="3">
    <source>
        <dbReference type="Proteomes" id="UP000193247"/>
    </source>
</evidence>
<dbReference type="InterPro" id="IPR016181">
    <property type="entry name" value="Acyl_CoA_acyltransferase"/>
</dbReference>
<dbReference type="GO" id="GO:0016747">
    <property type="term" value="F:acyltransferase activity, transferring groups other than amino-acyl groups"/>
    <property type="evidence" value="ECO:0007669"/>
    <property type="project" value="InterPro"/>
</dbReference>
<comment type="caution">
    <text evidence="2">The sequence shown here is derived from an EMBL/GenBank/DDBJ whole genome shotgun (WGS) entry which is preliminary data.</text>
</comment>
<dbReference type="Proteomes" id="UP000193247">
    <property type="component" value="Unassembled WGS sequence"/>
</dbReference>
<protein>
    <recommendedName>
        <fullName evidence="1">N-acetyltransferase domain-containing protein</fullName>
    </recommendedName>
</protein>
<feature type="domain" description="N-acetyltransferase" evidence="1">
    <location>
        <begin position="58"/>
        <end position="230"/>
    </location>
</feature>